<dbReference type="GO" id="GO:0005886">
    <property type="term" value="C:plasma membrane"/>
    <property type="evidence" value="ECO:0007669"/>
    <property type="project" value="TreeGrafter"/>
</dbReference>
<dbReference type="SMART" id="SM00387">
    <property type="entry name" value="HATPase_c"/>
    <property type="match status" value="1"/>
</dbReference>
<dbReference type="EMBL" id="AP019685">
    <property type="protein sequence ID" value="BBK04607.1"/>
    <property type="molecule type" value="Genomic_DNA"/>
</dbReference>
<evidence type="ECO:0000259" key="6">
    <source>
        <dbReference type="PROSITE" id="PS50109"/>
    </source>
</evidence>
<accession>A0A4P2WXC5</accession>
<protein>
    <recommendedName>
        <fullName evidence="2">histidine kinase</fullName>
        <ecNumber evidence="2">2.7.13.3</ecNumber>
    </recommendedName>
</protein>
<dbReference type="InterPro" id="IPR003594">
    <property type="entry name" value="HATPase_dom"/>
</dbReference>
<dbReference type="OMA" id="TLCVYDH"/>
<keyword evidence="5 7" id="KW-0418">Kinase</keyword>
<reference evidence="7" key="1">
    <citation type="submission" date="2019-05" db="EMBL/GenBank/DDBJ databases">
        <title>Complete genome sequence of multidrug resistant Acinetonacter baumannii.</title>
        <authorList>
            <person name="Wachino J."/>
        </authorList>
    </citation>
    <scope>NUCLEOTIDE SEQUENCE</scope>
    <source>
        <strain evidence="7">NU-60</strain>
    </source>
</reference>
<evidence type="ECO:0000256" key="5">
    <source>
        <dbReference type="ARBA" id="ARBA00022777"/>
    </source>
</evidence>
<dbReference type="Gene3D" id="3.30.565.10">
    <property type="entry name" value="Histidine kinase-like ATPase, C-terminal domain"/>
    <property type="match status" value="1"/>
</dbReference>
<dbReference type="SMART" id="SM00388">
    <property type="entry name" value="HisKA"/>
    <property type="match status" value="1"/>
</dbReference>
<dbReference type="Pfam" id="PF02518">
    <property type="entry name" value="HATPase_c"/>
    <property type="match status" value="1"/>
</dbReference>
<dbReference type="PROSITE" id="PS50109">
    <property type="entry name" value="HIS_KIN"/>
    <property type="match status" value="1"/>
</dbReference>
<evidence type="ECO:0000256" key="3">
    <source>
        <dbReference type="ARBA" id="ARBA00022553"/>
    </source>
</evidence>
<dbReference type="InterPro" id="IPR036097">
    <property type="entry name" value="HisK_dim/P_sf"/>
</dbReference>
<name>A0A4P2WXC5_ACIBA</name>
<feature type="domain" description="Histidine kinase" evidence="6">
    <location>
        <begin position="206"/>
        <end position="426"/>
    </location>
</feature>
<comment type="catalytic activity">
    <reaction evidence="1">
        <text>ATP + protein L-histidine = ADP + protein N-phospho-L-histidine.</text>
        <dbReference type="EC" id="2.7.13.3"/>
    </reaction>
</comment>
<dbReference type="Pfam" id="PF00512">
    <property type="entry name" value="HisKA"/>
    <property type="match status" value="1"/>
</dbReference>
<dbReference type="InterPro" id="IPR004358">
    <property type="entry name" value="Sig_transdc_His_kin-like_C"/>
</dbReference>
<dbReference type="SUPFAM" id="SSF47384">
    <property type="entry name" value="Homodimeric domain of signal transducing histidine kinase"/>
    <property type="match status" value="1"/>
</dbReference>
<gene>
    <name evidence="7" type="primary">bvgS</name>
    <name evidence="7" type="ORF">NU60_05550</name>
</gene>
<dbReference type="InterPro" id="IPR003661">
    <property type="entry name" value="HisK_dim/P_dom"/>
</dbReference>
<dbReference type="EC" id="2.7.13.3" evidence="2"/>
<proteinExistence type="predicted"/>
<keyword evidence="3" id="KW-0597">Phosphoprotein</keyword>
<dbReference type="CDD" id="cd00082">
    <property type="entry name" value="HisKA"/>
    <property type="match status" value="1"/>
</dbReference>
<evidence type="ECO:0000256" key="4">
    <source>
        <dbReference type="ARBA" id="ARBA00022679"/>
    </source>
</evidence>
<dbReference type="GO" id="GO:0009927">
    <property type="term" value="F:histidine phosphotransfer kinase activity"/>
    <property type="evidence" value="ECO:0007669"/>
    <property type="project" value="TreeGrafter"/>
</dbReference>
<dbReference type="PANTHER" id="PTHR43047:SF72">
    <property type="entry name" value="OSMOSENSING HISTIDINE PROTEIN KINASE SLN1"/>
    <property type="match status" value="1"/>
</dbReference>
<dbReference type="PANTHER" id="PTHR43047">
    <property type="entry name" value="TWO-COMPONENT HISTIDINE PROTEIN KINASE"/>
    <property type="match status" value="1"/>
</dbReference>
<dbReference type="PRINTS" id="PR00344">
    <property type="entry name" value="BCTRLSENSOR"/>
</dbReference>
<dbReference type="GO" id="GO:0000155">
    <property type="term" value="F:phosphorelay sensor kinase activity"/>
    <property type="evidence" value="ECO:0007669"/>
    <property type="project" value="InterPro"/>
</dbReference>
<organism evidence="7">
    <name type="scientific">Acinetobacter baumannii</name>
    <dbReference type="NCBI Taxonomy" id="470"/>
    <lineage>
        <taxon>Bacteria</taxon>
        <taxon>Pseudomonadati</taxon>
        <taxon>Pseudomonadota</taxon>
        <taxon>Gammaproteobacteria</taxon>
        <taxon>Moraxellales</taxon>
        <taxon>Moraxellaceae</taxon>
        <taxon>Acinetobacter</taxon>
        <taxon>Acinetobacter calcoaceticus/baumannii complex</taxon>
    </lineage>
</organism>
<dbReference type="AlphaFoldDB" id="A0A4P2WXC5"/>
<dbReference type="InterPro" id="IPR036890">
    <property type="entry name" value="HATPase_C_sf"/>
</dbReference>
<evidence type="ECO:0000256" key="1">
    <source>
        <dbReference type="ARBA" id="ARBA00000085"/>
    </source>
</evidence>
<keyword evidence="4" id="KW-0808">Transferase</keyword>
<dbReference type="SUPFAM" id="SSF55874">
    <property type="entry name" value="ATPase domain of HSP90 chaperone/DNA topoisomerase II/histidine kinase"/>
    <property type="match status" value="1"/>
</dbReference>
<evidence type="ECO:0000256" key="2">
    <source>
        <dbReference type="ARBA" id="ARBA00012438"/>
    </source>
</evidence>
<dbReference type="InterPro" id="IPR005467">
    <property type="entry name" value="His_kinase_dom"/>
</dbReference>
<evidence type="ECO:0000313" key="7">
    <source>
        <dbReference type="EMBL" id="BBK04607.1"/>
    </source>
</evidence>
<sequence length="444" mass="50316">MIISTFFKRAVPTNNDKICEAGMTQRLELHQVEQLTACKISLLLGLNAEQNYIEQFFRFSLRLLKCQKALLTFNQEPYFWHHCPDGMTAISFKPSRHLKQCFAKQQVIHHNHPSYQNLINYLKELNIECGRALAVHLVQPDQTSMGFAVFFDDDETCFEDDQIQLLLDYCSSFMQQVELKFNYEELNELYEQQVALNSSKTKFFSIISHDLRAPFHGLLGFSEVLAKERETLDESSIQNIADYLYDTSQSTYNLLESLLTWAMAEGGRFVYHPINFKLRQVSNIVCDVLHTLALKKNIELVNAVSEDLKIYADINMMTSVIQNLVSNALKFTDVDGSGKVFIEAKQVGTNVEITVRDTGLGMTEQQMANLFHPRITASFKGTAGEKGAGLGLSLCKRFVEINQGKISVTSQKGVGTTFKVLLPSAQEVPEHHVEQQNTSEAKLV</sequence>
<dbReference type="Gene3D" id="1.10.287.130">
    <property type="match status" value="1"/>
</dbReference>